<dbReference type="GO" id="GO:0005739">
    <property type="term" value="C:mitochondrion"/>
    <property type="evidence" value="ECO:0007669"/>
    <property type="project" value="UniProtKB-SubCell"/>
</dbReference>
<comment type="similarity">
    <text evidence="1">Belongs to the GatC family.</text>
</comment>
<comment type="catalytic activity">
    <reaction evidence="1">
        <text>L-glutamyl-tRNA(Gln) + L-glutamine + ATP + H2O = L-glutaminyl-tRNA(Gln) + L-glutamate + ADP + phosphate + H(+)</text>
        <dbReference type="Rhea" id="RHEA:17521"/>
        <dbReference type="Rhea" id="RHEA-COMP:9681"/>
        <dbReference type="Rhea" id="RHEA-COMP:9684"/>
        <dbReference type="ChEBI" id="CHEBI:15377"/>
        <dbReference type="ChEBI" id="CHEBI:15378"/>
        <dbReference type="ChEBI" id="CHEBI:29985"/>
        <dbReference type="ChEBI" id="CHEBI:30616"/>
        <dbReference type="ChEBI" id="CHEBI:43474"/>
        <dbReference type="ChEBI" id="CHEBI:58359"/>
        <dbReference type="ChEBI" id="CHEBI:78520"/>
        <dbReference type="ChEBI" id="CHEBI:78521"/>
        <dbReference type="ChEBI" id="CHEBI:456216"/>
    </reaction>
</comment>
<dbReference type="GO" id="GO:0032543">
    <property type="term" value="P:mitochondrial translation"/>
    <property type="evidence" value="ECO:0007669"/>
    <property type="project" value="UniProtKB-UniRule"/>
</dbReference>
<comment type="subcellular location">
    <subcellularLocation>
        <location evidence="1">Mitochondrion</location>
    </subcellularLocation>
</comment>
<dbReference type="GO" id="GO:0005524">
    <property type="term" value="F:ATP binding"/>
    <property type="evidence" value="ECO:0007669"/>
    <property type="project" value="UniProtKB-KW"/>
</dbReference>
<organism evidence="2 3">
    <name type="scientific">Romanomermis culicivorax</name>
    <name type="common">Nematode worm</name>
    <dbReference type="NCBI Taxonomy" id="13658"/>
    <lineage>
        <taxon>Eukaryota</taxon>
        <taxon>Metazoa</taxon>
        <taxon>Ecdysozoa</taxon>
        <taxon>Nematoda</taxon>
        <taxon>Enoplea</taxon>
        <taxon>Dorylaimia</taxon>
        <taxon>Mermithida</taxon>
        <taxon>Mermithoidea</taxon>
        <taxon>Mermithidae</taxon>
        <taxon>Romanomermis</taxon>
    </lineage>
</organism>
<keyword evidence="1" id="KW-0436">Ligase</keyword>
<dbReference type="EC" id="6.3.5.-" evidence="1"/>
<evidence type="ECO:0000313" key="3">
    <source>
        <dbReference type="WBParaSite" id="nRc.2.0.1.t39899-RA"/>
    </source>
</evidence>
<dbReference type="Proteomes" id="UP000887565">
    <property type="component" value="Unplaced"/>
</dbReference>
<dbReference type="GO" id="GO:0070681">
    <property type="term" value="P:glutaminyl-tRNAGln biosynthesis via transamidation"/>
    <property type="evidence" value="ECO:0007669"/>
    <property type="project" value="UniProtKB-UniRule"/>
</dbReference>
<keyword evidence="1" id="KW-0648">Protein biosynthesis</keyword>
<evidence type="ECO:0000313" key="2">
    <source>
        <dbReference type="Proteomes" id="UP000887565"/>
    </source>
</evidence>
<proteinExistence type="inferred from homology"/>
<comment type="function">
    <text evidence="1">Allows the formation of correctly charged Gln-tRNA(Gln) through the transamidation of misacylated Glu-tRNA(Gln) in the mitochondria. The reaction takes place in the presence of glutamine and ATP through an activated gamma-phospho-Glu-tRNA(Gln).</text>
</comment>
<dbReference type="WBParaSite" id="nRc.2.0.1.t39899-RA">
    <property type="protein sequence ID" value="nRc.2.0.1.t39899-RA"/>
    <property type="gene ID" value="nRc.2.0.1.g39899"/>
</dbReference>
<dbReference type="AlphaFoldDB" id="A0A915KN68"/>
<dbReference type="NCBIfam" id="TIGR00135">
    <property type="entry name" value="gatC"/>
    <property type="match status" value="1"/>
</dbReference>
<dbReference type="InterPro" id="IPR003837">
    <property type="entry name" value="GatC"/>
</dbReference>
<evidence type="ECO:0000256" key="1">
    <source>
        <dbReference type="HAMAP-Rule" id="MF_03149"/>
    </source>
</evidence>
<keyword evidence="2" id="KW-1185">Reference proteome</keyword>
<protein>
    <recommendedName>
        <fullName evidence="1">Glutamyl-tRNA(Gln) amidotransferase subunit C, mitochondrial</fullName>
        <shortName evidence="1">Glu-AdT subunit C</shortName>
        <ecNumber evidence="1">6.3.5.-</ecNumber>
    </recommendedName>
</protein>
<dbReference type="PANTHER" id="PTHR15004">
    <property type="entry name" value="GLUTAMYL-TRNA(GLN) AMIDOTRANSFERASE SUBUNIT C, MITOCHONDRIAL"/>
    <property type="match status" value="1"/>
</dbReference>
<dbReference type="GO" id="GO:0050567">
    <property type="term" value="F:glutaminyl-tRNA synthase (glutamine-hydrolyzing) activity"/>
    <property type="evidence" value="ECO:0007669"/>
    <property type="project" value="UniProtKB-UniRule"/>
</dbReference>
<dbReference type="Pfam" id="PF02686">
    <property type="entry name" value="GatC"/>
    <property type="match status" value="1"/>
</dbReference>
<accession>A0A915KN68</accession>
<dbReference type="InterPro" id="IPR036113">
    <property type="entry name" value="Asp/Glu-ADT_sf_sub_c"/>
</dbReference>
<keyword evidence="1" id="KW-0496">Mitochondrion</keyword>
<reference evidence="3" key="1">
    <citation type="submission" date="2022-11" db="UniProtKB">
        <authorList>
            <consortium name="WormBaseParasite"/>
        </authorList>
    </citation>
    <scope>IDENTIFICATION</scope>
</reference>
<keyword evidence="1" id="KW-0547">Nucleotide-binding</keyword>
<sequence length="169" mass="19537">MIKSRILTRKLREFSNLRRLSVNEKPSIFPEIYRPLDEVKSSDKIKNASDEGALDENLLTLLEELSLVRFSNPAAVHHLRKAINYANHLDLVDTRNVEPMYTVLENEELRLREDMVTEGNVRDEILRNASKRVEEYFVAPTGNIPLQKDENPLTITLVKQLAKKSKKNI</sequence>
<comment type="subunit">
    <text evidence="1">Subunit of the heterotrimeric GatCAB amidotransferase (AdT) complex, composed of A, B and C subunits.</text>
</comment>
<dbReference type="HAMAP" id="MF_00122">
    <property type="entry name" value="GatC"/>
    <property type="match status" value="1"/>
</dbReference>
<dbReference type="SUPFAM" id="SSF141000">
    <property type="entry name" value="Glu-tRNAGln amidotransferase C subunit"/>
    <property type="match status" value="1"/>
</dbReference>
<dbReference type="GO" id="GO:0006450">
    <property type="term" value="P:regulation of translational fidelity"/>
    <property type="evidence" value="ECO:0007669"/>
    <property type="project" value="InterPro"/>
</dbReference>
<name>A0A915KN68_ROMCU</name>
<dbReference type="GO" id="GO:0030956">
    <property type="term" value="C:glutamyl-tRNA(Gln) amidotransferase complex"/>
    <property type="evidence" value="ECO:0007669"/>
    <property type="project" value="UniProtKB-UniRule"/>
</dbReference>
<dbReference type="PANTHER" id="PTHR15004:SF0">
    <property type="entry name" value="GLUTAMYL-TRNA(GLN) AMIDOTRANSFERASE SUBUNIT C, MITOCHONDRIAL"/>
    <property type="match status" value="1"/>
</dbReference>
<keyword evidence="1" id="KW-0067">ATP-binding</keyword>